<dbReference type="GO" id="GO:0042601">
    <property type="term" value="C:endospore-forming forespore"/>
    <property type="evidence" value="ECO:0007669"/>
    <property type="project" value="TreeGrafter"/>
</dbReference>
<name>H9ULV1_SPIAZ</name>
<dbReference type="GO" id="GO:0051539">
    <property type="term" value="F:4 iron, 4 sulfur cluster binding"/>
    <property type="evidence" value="ECO:0007669"/>
    <property type="project" value="TreeGrafter"/>
</dbReference>
<evidence type="ECO:0000313" key="2">
    <source>
        <dbReference type="EMBL" id="AFG38494.1"/>
    </source>
</evidence>
<dbReference type="Gene3D" id="3.80.30.30">
    <property type="match status" value="1"/>
</dbReference>
<dbReference type="PROSITE" id="PS51918">
    <property type="entry name" value="RADICAL_SAM"/>
    <property type="match status" value="1"/>
</dbReference>
<dbReference type="STRING" id="889378.Spiaf_2463"/>
<dbReference type="Proteomes" id="UP000007383">
    <property type="component" value="Chromosome"/>
</dbReference>
<protein>
    <submittedName>
        <fullName evidence="2">DNA repair photolyase</fullName>
    </submittedName>
</protein>
<organism evidence="2 3">
    <name type="scientific">Spirochaeta africana (strain ATCC 700263 / DSM 8902 / Z-7692)</name>
    <dbReference type="NCBI Taxonomy" id="889378"/>
    <lineage>
        <taxon>Bacteria</taxon>
        <taxon>Pseudomonadati</taxon>
        <taxon>Spirochaetota</taxon>
        <taxon>Spirochaetia</taxon>
        <taxon>Spirochaetales</taxon>
        <taxon>Spirochaetaceae</taxon>
        <taxon>Spirochaeta</taxon>
    </lineage>
</organism>
<accession>H9ULV1</accession>
<dbReference type="GO" id="GO:0003913">
    <property type="term" value="F:DNA photolyase activity"/>
    <property type="evidence" value="ECO:0007669"/>
    <property type="project" value="TreeGrafter"/>
</dbReference>
<dbReference type="eggNOG" id="COG1533">
    <property type="taxonomic scope" value="Bacteria"/>
</dbReference>
<keyword evidence="3" id="KW-1185">Reference proteome</keyword>
<dbReference type="AlphaFoldDB" id="H9ULV1"/>
<dbReference type="InterPro" id="IPR049539">
    <property type="entry name" value="SPL"/>
</dbReference>
<evidence type="ECO:0000259" key="1">
    <source>
        <dbReference type="PROSITE" id="PS51918"/>
    </source>
</evidence>
<sequence>MSTSTYYRSIIDRVYFTPEAENFSAFRHVAEQLGDLPWSCVASADDIPAEYRNQRSLLLQTVRGEPLTPCPGTRHHQCCNYYTLDAFIGCSLGCSYCIMQSYLNFSPLVVQVDPAPSIEAIRAEAARRRVLRVGTGEVGDSLQLDPLTGLSSAIIRATAELPNVQFEMKTKTDFVYHLLDIQPKGRAVIGFSVNPPTVIRAEEGTAVSLQRRLKAAAAAIDAGYQVAFHFDPMIRIAGWEQEYRELAARLRQFDPARVAWISLGSVRFTPGLRKKIADRPYLYDEFVPSQDGKLRYLQPLRTEMYRAVAEELGPAYPVYLCMESDAVWRQVFGALPTEIPRIHAIFSERREVRGA</sequence>
<evidence type="ECO:0000313" key="3">
    <source>
        <dbReference type="Proteomes" id="UP000007383"/>
    </source>
</evidence>
<reference evidence="3" key="1">
    <citation type="journal article" date="2013" name="Stand. Genomic Sci.">
        <title>Complete genome sequence of the halophilic bacterium Spirochaeta africana type strain (Z-7692(T)) from the alkaline Lake Magadi in the East African Rift.</title>
        <authorList>
            <person name="Liolos K."/>
            <person name="Abt B."/>
            <person name="Scheuner C."/>
            <person name="Teshima H."/>
            <person name="Held B."/>
            <person name="Lapidus A."/>
            <person name="Nolan M."/>
            <person name="Lucas S."/>
            <person name="Deshpande S."/>
            <person name="Cheng J.F."/>
            <person name="Tapia R."/>
            <person name="Goodwin L.A."/>
            <person name="Pitluck S."/>
            <person name="Pagani I."/>
            <person name="Ivanova N."/>
            <person name="Mavromatis K."/>
            <person name="Mikhailova N."/>
            <person name="Huntemann M."/>
            <person name="Pati A."/>
            <person name="Chen A."/>
            <person name="Palaniappan K."/>
            <person name="Land M."/>
            <person name="Rohde M."/>
            <person name="Tindall B.J."/>
            <person name="Detter J.C."/>
            <person name="Goker M."/>
            <person name="Bristow J."/>
            <person name="Eisen J.A."/>
            <person name="Markowitz V."/>
            <person name="Hugenholtz P."/>
            <person name="Woyke T."/>
            <person name="Klenk H.P."/>
            <person name="Kyrpides N.C."/>
        </authorList>
    </citation>
    <scope>NUCLEOTIDE SEQUENCE</scope>
    <source>
        <strain evidence="3">ATCC 700263 / DSM 8902 / Z-7692</strain>
    </source>
</reference>
<dbReference type="KEGG" id="sfc:Spiaf_2463"/>
<dbReference type="EMBL" id="CP003282">
    <property type="protein sequence ID" value="AFG38494.1"/>
    <property type="molecule type" value="Genomic_DNA"/>
</dbReference>
<proteinExistence type="predicted"/>
<gene>
    <name evidence="2" type="ordered locus">Spiaf_2463</name>
</gene>
<dbReference type="Pfam" id="PF20903">
    <property type="entry name" value="SPL"/>
    <property type="match status" value="1"/>
</dbReference>
<dbReference type="RefSeq" id="WP_014456476.1">
    <property type="nucleotide sequence ID" value="NC_017098.1"/>
</dbReference>
<dbReference type="PANTHER" id="PTHR37822">
    <property type="entry name" value="SPORE PHOTOPRODUCT LYASE-RELATED"/>
    <property type="match status" value="1"/>
</dbReference>
<dbReference type="InterPro" id="IPR007197">
    <property type="entry name" value="rSAM"/>
</dbReference>
<dbReference type="HOGENOM" id="CLU_030330_0_0_12"/>
<feature type="domain" description="Radical SAM core" evidence="1">
    <location>
        <begin position="71"/>
        <end position="306"/>
    </location>
</feature>
<dbReference type="PANTHER" id="PTHR37822:SF2">
    <property type="entry name" value="SPORE PHOTOPRODUCT LYASE"/>
    <property type="match status" value="1"/>
</dbReference>
<dbReference type="GO" id="GO:1904047">
    <property type="term" value="F:S-adenosyl-L-methionine binding"/>
    <property type="evidence" value="ECO:0007669"/>
    <property type="project" value="TreeGrafter"/>
</dbReference>
<keyword evidence="2" id="KW-0456">Lyase</keyword>
<dbReference type="PATRIC" id="fig|889378.3.peg.2440"/>
<dbReference type="Gene3D" id="3.40.50.12110">
    <property type="match status" value="1"/>
</dbReference>